<dbReference type="PANTHER" id="PTHR11566">
    <property type="entry name" value="DYNAMIN"/>
    <property type="match status" value="1"/>
</dbReference>
<sequence>MPLYGPRPALFAPEVSFELLVKRQVRSPEEPSLRCVELVHEEMQRIIQHCGTQVQNLVAIELAYINTKHPDFHEANLFQRSQELEISKNFKDFHVNNESTKDNKKVNTGKISNFLRGQGDLHHADSSQASNPASSRLDSHAHSVKGVNLLSDVPQQTSRKPREQRDCDVIEHLIRSYFLIVKKNIQDTIPKAIMHFLVNFIKDNLQSELVSSLYKREELEFLLEESEHIAQRRNEAIEMLQALQRASQIIGEIREIHLW</sequence>
<name>A0A8W8LYH8_MAGGI</name>
<keyword evidence="3" id="KW-1185">Reference proteome</keyword>
<dbReference type="GO" id="GO:0000266">
    <property type="term" value="P:mitochondrial fission"/>
    <property type="evidence" value="ECO:0007669"/>
    <property type="project" value="TreeGrafter"/>
</dbReference>
<dbReference type="GO" id="GO:0003924">
    <property type="term" value="F:GTPase activity"/>
    <property type="evidence" value="ECO:0007669"/>
    <property type="project" value="InterPro"/>
</dbReference>
<dbReference type="Pfam" id="PF02212">
    <property type="entry name" value="GED"/>
    <property type="match status" value="1"/>
</dbReference>
<reference evidence="2" key="1">
    <citation type="submission" date="2022-08" db="UniProtKB">
        <authorList>
            <consortium name="EnsemblMetazoa"/>
        </authorList>
    </citation>
    <scope>IDENTIFICATION</scope>
    <source>
        <strain evidence="2">05x7-T-G4-1.051#20</strain>
    </source>
</reference>
<dbReference type="GO" id="GO:0016020">
    <property type="term" value="C:membrane"/>
    <property type="evidence" value="ECO:0007669"/>
    <property type="project" value="TreeGrafter"/>
</dbReference>
<dbReference type="InterPro" id="IPR003130">
    <property type="entry name" value="GED"/>
</dbReference>
<dbReference type="GO" id="GO:0005525">
    <property type="term" value="F:GTP binding"/>
    <property type="evidence" value="ECO:0007669"/>
    <property type="project" value="InterPro"/>
</dbReference>
<dbReference type="GO" id="GO:0005874">
    <property type="term" value="C:microtubule"/>
    <property type="evidence" value="ECO:0007669"/>
    <property type="project" value="TreeGrafter"/>
</dbReference>
<accession>A0A8W8LYH8</accession>
<dbReference type="EnsemblMetazoa" id="G30334.1">
    <property type="protein sequence ID" value="G30334.1:cds"/>
    <property type="gene ID" value="G30334"/>
</dbReference>
<dbReference type="PROSITE" id="PS51388">
    <property type="entry name" value="GED"/>
    <property type="match status" value="1"/>
</dbReference>
<dbReference type="GO" id="GO:0006897">
    <property type="term" value="P:endocytosis"/>
    <property type="evidence" value="ECO:0007669"/>
    <property type="project" value="TreeGrafter"/>
</dbReference>
<dbReference type="GO" id="GO:0005739">
    <property type="term" value="C:mitochondrion"/>
    <property type="evidence" value="ECO:0007669"/>
    <property type="project" value="TreeGrafter"/>
</dbReference>
<dbReference type="GO" id="GO:0008017">
    <property type="term" value="F:microtubule binding"/>
    <property type="evidence" value="ECO:0007669"/>
    <property type="project" value="TreeGrafter"/>
</dbReference>
<evidence type="ECO:0000313" key="2">
    <source>
        <dbReference type="EnsemblMetazoa" id="G30334.1:cds"/>
    </source>
</evidence>
<dbReference type="InterPro" id="IPR022812">
    <property type="entry name" value="Dynamin"/>
</dbReference>
<dbReference type="SMART" id="SM00302">
    <property type="entry name" value="GED"/>
    <property type="match status" value="1"/>
</dbReference>
<dbReference type="PANTHER" id="PTHR11566:SF21">
    <property type="entry name" value="DYNAMIN RELATED PROTEIN 1, ISOFORM A"/>
    <property type="match status" value="1"/>
</dbReference>
<dbReference type="AlphaFoldDB" id="A0A8W8LYH8"/>
<organism evidence="2 3">
    <name type="scientific">Magallana gigas</name>
    <name type="common">Pacific oyster</name>
    <name type="synonym">Crassostrea gigas</name>
    <dbReference type="NCBI Taxonomy" id="29159"/>
    <lineage>
        <taxon>Eukaryota</taxon>
        <taxon>Metazoa</taxon>
        <taxon>Spiralia</taxon>
        <taxon>Lophotrochozoa</taxon>
        <taxon>Mollusca</taxon>
        <taxon>Bivalvia</taxon>
        <taxon>Autobranchia</taxon>
        <taxon>Pteriomorphia</taxon>
        <taxon>Ostreida</taxon>
        <taxon>Ostreoidea</taxon>
        <taxon>Ostreidae</taxon>
        <taxon>Magallana</taxon>
    </lineage>
</organism>
<protein>
    <recommendedName>
        <fullName evidence="1">GED domain-containing protein</fullName>
    </recommendedName>
</protein>
<dbReference type="Gene3D" id="1.20.120.1240">
    <property type="entry name" value="Dynamin, middle domain"/>
    <property type="match status" value="1"/>
</dbReference>
<dbReference type="GO" id="GO:0016559">
    <property type="term" value="P:peroxisome fission"/>
    <property type="evidence" value="ECO:0007669"/>
    <property type="project" value="TreeGrafter"/>
</dbReference>
<dbReference type="Proteomes" id="UP000005408">
    <property type="component" value="Unassembled WGS sequence"/>
</dbReference>
<evidence type="ECO:0000259" key="1">
    <source>
        <dbReference type="PROSITE" id="PS51388"/>
    </source>
</evidence>
<evidence type="ECO:0000313" key="3">
    <source>
        <dbReference type="Proteomes" id="UP000005408"/>
    </source>
</evidence>
<dbReference type="InterPro" id="IPR020850">
    <property type="entry name" value="GED_dom"/>
</dbReference>
<dbReference type="Pfam" id="PF01031">
    <property type="entry name" value="Dynamin_M"/>
    <property type="match status" value="1"/>
</dbReference>
<feature type="domain" description="GED" evidence="1">
    <location>
        <begin position="167"/>
        <end position="258"/>
    </location>
</feature>
<dbReference type="GO" id="GO:0048312">
    <property type="term" value="P:intracellular distribution of mitochondria"/>
    <property type="evidence" value="ECO:0007669"/>
    <property type="project" value="TreeGrafter"/>
</dbReference>
<dbReference type="InterPro" id="IPR000375">
    <property type="entry name" value="Dynamin_stalk"/>
</dbReference>
<proteinExistence type="predicted"/>